<organism evidence="2 3">
    <name type="scientific">Loxostege sticticalis</name>
    <name type="common">Beet webworm moth</name>
    <dbReference type="NCBI Taxonomy" id="481309"/>
    <lineage>
        <taxon>Eukaryota</taxon>
        <taxon>Metazoa</taxon>
        <taxon>Ecdysozoa</taxon>
        <taxon>Arthropoda</taxon>
        <taxon>Hexapoda</taxon>
        <taxon>Insecta</taxon>
        <taxon>Pterygota</taxon>
        <taxon>Neoptera</taxon>
        <taxon>Endopterygota</taxon>
        <taxon>Lepidoptera</taxon>
        <taxon>Glossata</taxon>
        <taxon>Ditrysia</taxon>
        <taxon>Pyraloidea</taxon>
        <taxon>Crambidae</taxon>
        <taxon>Pyraustinae</taxon>
        <taxon>Loxostege</taxon>
    </lineage>
</organism>
<accession>A0ABR3HHS1</accession>
<name>A0ABR3HHS1_LOXSC</name>
<dbReference type="Proteomes" id="UP001549920">
    <property type="component" value="Unassembled WGS sequence"/>
</dbReference>
<dbReference type="PANTHER" id="PTHR11257">
    <property type="entry name" value="CHEMOSENSORY PROTEIN-RELATED"/>
    <property type="match status" value="1"/>
</dbReference>
<gene>
    <name evidence="2" type="ORF">ABMA27_006129</name>
</gene>
<proteinExistence type="predicted"/>
<dbReference type="Pfam" id="PF03392">
    <property type="entry name" value="OS-D"/>
    <property type="match status" value="1"/>
</dbReference>
<dbReference type="PANTHER" id="PTHR11257:SF12">
    <property type="entry name" value="EJACULATORY BULB-SPECIFIC PROTEIN 3-RELATED"/>
    <property type="match status" value="1"/>
</dbReference>
<keyword evidence="3" id="KW-1185">Reference proteome</keyword>
<dbReference type="InterPro" id="IPR036682">
    <property type="entry name" value="OS_D_A10/PebIII_sf"/>
</dbReference>
<sequence length="127" mass="14510">MKVFTAVCIVTLAAIVAAAPTEDTYTDKYDDANVQEILNNRRLLLPYIKCALEQGKCSADAKELREHLMEALGTDCAKCTEKQKATGGMIFKHLINHEKDYWDQLIDKYDPEKKYAPAYEKEYLVEE</sequence>
<comment type="caution">
    <text evidence="2">The sequence shown here is derived from an EMBL/GenBank/DDBJ whole genome shotgun (WGS) entry which is preliminary data.</text>
</comment>
<reference evidence="2 3" key="1">
    <citation type="submission" date="2024-06" db="EMBL/GenBank/DDBJ databases">
        <title>A chromosome-level genome assembly of beet webworm, Loxostege sticticalis.</title>
        <authorList>
            <person name="Zhang Y."/>
        </authorList>
    </citation>
    <scope>NUCLEOTIDE SEQUENCE [LARGE SCALE GENOMIC DNA]</scope>
    <source>
        <strain evidence="2">AQ026</strain>
        <tissue evidence="2">Whole body</tissue>
    </source>
</reference>
<dbReference type="EMBL" id="JBEUOH010000019">
    <property type="protein sequence ID" value="KAL0869938.1"/>
    <property type="molecule type" value="Genomic_DNA"/>
</dbReference>
<dbReference type="InterPro" id="IPR005055">
    <property type="entry name" value="A10/PebIII"/>
</dbReference>
<evidence type="ECO:0000313" key="3">
    <source>
        <dbReference type="Proteomes" id="UP001549920"/>
    </source>
</evidence>
<evidence type="ECO:0000313" key="2">
    <source>
        <dbReference type="EMBL" id="KAL0869938.1"/>
    </source>
</evidence>
<feature type="chain" id="PRO_5045634273" description="Chemosensory protein" evidence="1">
    <location>
        <begin position="19"/>
        <end position="127"/>
    </location>
</feature>
<keyword evidence="1" id="KW-0732">Signal</keyword>
<evidence type="ECO:0000256" key="1">
    <source>
        <dbReference type="SAM" id="SignalP"/>
    </source>
</evidence>
<dbReference type="SUPFAM" id="SSF100910">
    <property type="entry name" value="Chemosensory protein Csp2"/>
    <property type="match status" value="1"/>
</dbReference>
<dbReference type="Gene3D" id="1.10.2080.10">
    <property type="entry name" value="Insect odorant-binding protein A10/Ejaculatory bulb-specific protein 3"/>
    <property type="match status" value="1"/>
</dbReference>
<feature type="signal peptide" evidence="1">
    <location>
        <begin position="1"/>
        <end position="18"/>
    </location>
</feature>
<evidence type="ECO:0008006" key="4">
    <source>
        <dbReference type="Google" id="ProtNLM"/>
    </source>
</evidence>
<protein>
    <recommendedName>
        <fullName evidence="4">Chemosensory protein</fullName>
    </recommendedName>
</protein>